<feature type="domain" description="Muconolactone isomerase" evidence="1">
    <location>
        <begin position="1"/>
        <end position="85"/>
    </location>
</feature>
<dbReference type="SUPFAM" id="SSF54909">
    <property type="entry name" value="Dimeric alpha+beta barrel"/>
    <property type="match status" value="1"/>
</dbReference>
<protein>
    <recommendedName>
        <fullName evidence="1">Muconolactone isomerase domain-containing protein</fullName>
    </recommendedName>
</protein>
<organism evidence="2">
    <name type="scientific">marine sediment metagenome</name>
    <dbReference type="NCBI Taxonomy" id="412755"/>
    <lineage>
        <taxon>unclassified sequences</taxon>
        <taxon>metagenomes</taxon>
        <taxon>ecological metagenomes</taxon>
    </lineage>
</organism>
<dbReference type="InterPro" id="IPR026029">
    <property type="entry name" value="MLI_dom"/>
</dbReference>
<dbReference type="Gene3D" id="3.30.70.1060">
    <property type="entry name" value="Dimeric alpha+beta barrel"/>
    <property type="match status" value="1"/>
</dbReference>
<dbReference type="EMBL" id="LAZR01024552">
    <property type="protein sequence ID" value="KKL74762.1"/>
    <property type="molecule type" value="Genomic_DNA"/>
</dbReference>
<evidence type="ECO:0000259" key="1">
    <source>
        <dbReference type="Pfam" id="PF02426"/>
    </source>
</evidence>
<proteinExistence type="predicted"/>
<name>A0A0F9HHX8_9ZZZZ</name>
<reference evidence="2" key="1">
    <citation type="journal article" date="2015" name="Nature">
        <title>Complex archaea that bridge the gap between prokaryotes and eukaryotes.</title>
        <authorList>
            <person name="Spang A."/>
            <person name="Saw J.H."/>
            <person name="Jorgensen S.L."/>
            <person name="Zaremba-Niedzwiedzka K."/>
            <person name="Martijn J."/>
            <person name="Lind A.E."/>
            <person name="van Eijk R."/>
            <person name="Schleper C."/>
            <person name="Guy L."/>
            <person name="Ettema T.J."/>
        </authorList>
    </citation>
    <scope>NUCLEOTIDE SEQUENCE</scope>
</reference>
<dbReference type="InterPro" id="IPR011008">
    <property type="entry name" value="Dimeric_a/b-barrel"/>
</dbReference>
<dbReference type="AlphaFoldDB" id="A0A0F9HHX8"/>
<evidence type="ECO:0000313" key="2">
    <source>
        <dbReference type="EMBL" id="KKL74762.1"/>
    </source>
</evidence>
<comment type="caution">
    <text evidence="2">The sequence shown here is derived from an EMBL/GenBank/DDBJ whole genome shotgun (WGS) entry which is preliminary data.</text>
</comment>
<sequence length="107" mass="11690">MLFFVKASLPDVPPVPREMWLGMVVSTWEVIKQLENDGKVLAGGALIGQRSGLVIADVASNEELAEMLNRLPLSAYLEWEVQPLVPAGRALEAAKWTLQHGAGQPRD</sequence>
<accession>A0A0F9HHX8</accession>
<dbReference type="Pfam" id="PF02426">
    <property type="entry name" value="MIase"/>
    <property type="match status" value="1"/>
</dbReference>
<gene>
    <name evidence="2" type="ORF">LCGC14_2061670</name>
</gene>